<gene>
    <name evidence="3" type="ORF">GCM10009807_13170</name>
</gene>
<dbReference type="SUPFAM" id="SSF160935">
    <property type="entry name" value="VPA0735-like"/>
    <property type="match status" value="1"/>
</dbReference>
<evidence type="ECO:0000313" key="3">
    <source>
        <dbReference type="EMBL" id="GAA1670436.1"/>
    </source>
</evidence>
<sequence>MTGLAPTEIHALAEDAYSYFYPLVTMDVSRMQLTHIEEGALGRSLPNTFAHVRAFPPADFHSVVAPNFDTLYSSLWLDLSGGPARLTVPDAGDRYYLLPFLDMWTDAFAVPGTRTTGNGAGVFVIVPPGWEGEVPGDATVIQAPTSVLWLIGRTQTNGPADYEAVHAFQDALQLTALDGSALSTAVRPPVAPASVDLSIAPLDTVNRMPAVEYFAYAARLLAQYPPHPTDFSIVARLARLGIVPGEPFDASVWDDRAREALEAGAKDALALQVRRLNELARIENGWSINTDTMGVYGNYYLKRAIVTMVGLGANPAEDAVYPIVVADAEGQAIVGGKDYVQHFAKDQLPPVRAFWSTTVYDASGFPFPNPLDRFALGDRDPLTYNEDGSLDIFYGPTDPGGAAQANWLPTPDGPVRIFMRLYSPRSVVLEGGWAPPPVTPR</sequence>
<dbReference type="Proteomes" id="UP001500596">
    <property type="component" value="Unassembled WGS sequence"/>
</dbReference>
<dbReference type="InterPro" id="IPR010621">
    <property type="entry name" value="DUF1214"/>
</dbReference>
<evidence type="ECO:0000313" key="4">
    <source>
        <dbReference type="Proteomes" id="UP001500596"/>
    </source>
</evidence>
<dbReference type="Gene3D" id="2.60.120.600">
    <property type="entry name" value="Domain of unknown function DUF1214, C-terminal domain"/>
    <property type="match status" value="1"/>
</dbReference>
<feature type="domain" description="DUF1254" evidence="2">
    <location>
        <begin position="46"/>
        <end position="175"/>
    </location>
</feature>
<evidence type="ECO:0000259" key="1">
    <source>
        <dbReference type="Pfam" id="PF06742"/>
    </source>
</evidence>
<dbReference type="PANTHER" id="PTHR36509:SF2">
    <property type="entry name" value="BLL3101 PROTEIN"/>
    <property type="match status" value="1"/>
</dbReference>
<feature type="domain" description="DUF1214" evidence="1">
    <location>
        <begin position="319"/>
        <end position="425"/>
    </location>
</feature>
<proteinExistence type="predicted"/>
<comment type="caution">
    <text evidence="3">The sequence shown here is derived from an EMBL/GenBank/DDBJ whole genome shotgun (WGS) entry which is preliminary data.</text>
</comment>
<accession>A0ABN2GFP3</accession>
<keyword evidence="4" id="KW-1185">Reference proteome</keyword>
<dbReference type="InterPro" id="IPR037049">
    <property type="entry name" value="DUF1214_C_sf"/>
</dbReference>
<dbReference type="PANTHER" id="PTHR36509">
    <property type="entry name" value="BLL3101 PROTEIN"/>
    <property type="match status" value="1"/>
</dbReference>
<name>A0ABN2GFP3_9MICO</name>
<dbReference type="Pfam" id="PF06863">
    <property type="entry name" value="DUF1254"/>
    <property type="match status" value="1"/>
</dbReference>
<protein>
    <submittedName>
        <fullName evidence="3">DUF1254 domain-containing protein</fullName>
    </submittedName>
</protein>
<evidence type="ECO:0000259" key="2">
    <source>
        <dbReference type="Pfam" id="PF06863"/>
    </source>
</evidence>
<dbReference type="InterPro" id="IPR037050">
    <property type="entry name" value="DUF1254_sf"/>
</dbReference>
<dbReference type="EMBL" id="BAAAPK010000001">
    <property type="protein sequence ID" value="GAA1670436.1"/>
    <property type="molecule type" value="Genomic_DNA"/>
</dbReference>
<dbReference type="Pfam" id="PF06742">
    <property type="entry name" value="DUF1214"/>
    <property type="match status" value="1"/>
</dbReference>
<reference evidence="3 4" key="1">
    <citation type="journal article" date="2019" name="Int. J. Syst. Evol. Microbiol.">
        <title>The Global Catalogue of Microorganisms (GCM) 10K type strain sequencing project: providing services to taxonomists for standard genome sequencing and annotation.</title>
        <authorList>
            <consortium name="The Broad Institute Genomics Platform"/>
            <consortium name="The Broad Institute Genome Sequencing Center for Infectious Disease"/>
            <person name="Wu L."/>
            <person name="Ma J."/>
        </authorList>
    </citation>
    <scope>NUCLEOTIDE SEQUENCE [LARGE SCALE GENOMIC DNA]</scope>
    <source>
        <strain evidence="3 4">JCM 15575</strain>
    </source>
</reference>
<dbReference type="InterPro" id="IPR010679">
    <property type="entry name" value="DUF1254"/>
</dbReference>
<organism evidence="3 4">
    <name type="scientific">Microbacterium lacus</name>
    <dbReference type="NCBI Taxonomy" id="415217"/>
    <lineage>
        <taxon>Bacteria</taxon>
        <taxon>Bacillati</taxon>
        <taxon>Actinomycetota</taxon>
        <taxon>Actinomycetes</taxon>
        <taxon>Micrococcales</taxon>
        <taxon>Microbacteriaceae</taxon>
        <taxon>Microbacterium</taxon>
    </lineage>
</organism>
<dbReference type="Gene3D" id="2.60.40.1610">
    <property type="entry name" value="Domain of unknown function DUF1254"/>
    <property type="match status" value="1"/>
</dbReference>
<dbReference type="RefSeq" id="WP_344052840.1">
    <property type="nucleotide sequence ID" value="NZ_BAAAPK010000001.1"/>
</dbReference>